<dbReference type="NCBIfam" id="TIGR00154">
    <property type="entry name" value="ispE"/>
    <property type="match status" value="1"/>
</dbReference>
<keyword evidence="7 10" id="KW-0067">ATP-binding</keyword>
<evidence type="ECO:0000256" key="7">
    <source>
        <dbReference type="ARBA" id="ARBA00022840"/>
    </source>
</evidence>
<dbReference type="GO" id="GO:0050515">
    <property type="term" value="F:4-(cytidine 5'-diphospho)-2-C-methyl-D-erythritol kinase activity"/>
    <property type="evidence" value="ECO:0007669"/>
    <property type="project" value="UniProtKB-UniRule"/>
</dbReference>
<evidence type="ECO:0000256" key="2">
    <source>
        <dbReference type="ARBA" id="ARBA00012052"/>
    </source>
</evidence>
<evidence type="ECO:0000256" key="9">
    <source>
        <dbReference type="ARBA" id="ARBA00032554"/>
    </source>
</evidence>
<dbReference type="EC" id="2.7.1.148" evidence="2 10"/>
<dbReference type="STRING" id="733.B0186_06940"/>
<keyword evidence="15" id="KW-1185">Reference proteome</keyword>
<dbReference type="AlphaFoldDB" id="A0A1V4B0Q4"/>
<keyword evidence="4 10" id="KW-0808">Transferase</keyword>
<dbReference type="RefSeq" id="WP_078218646.1">
    <property type="nucleotide sequence ID" value="NZ_MUXZ01000018.1"/>
</dbReference>
<keyword evidence="8 10" id="KW-0414">Isoprene biosynthesis</keyword>
<proteinExistence type="inferred from homology"/>
<comment type="function">
    <text evidence="10">Catalyzes the phosphorylation of the position 2 hydroxy group of 4-diphosphocytidyl-2C-methyl-D-erythritol.</text>
</comment>
<dbReference type="EMBL" id="UGHF01000001">
    <property type="protein sequence ID" value="STO60808.1"/>
    <property type="molecule type" value="Genomic_DNA"/>
</dbReference>
<evidence type="ECO:0000313" key="14">
    <source>
        <dbReference type="EMBL" id="STO68294.1"/>
    </source>
</evidence>
<dbReference type="InterPro" id="IPR006204">
    <property type="entry name" value="GHMP_kinase_N_dom"/>
</dbReference>
<feature type="binding site" evidence="10">
    <location>
        <begin position="110"/>
        <end position="120"/>
    </location>
    <ligand>
        <name>ATP</name>
        <dbReference type="ChEBI" id="CHEBI:30616"/>
    </ligand>
</feature>
<evidence type="ECO:0000256" key="4">
    <source>
        <dbReference type="ARBA" id="ARBA00022679"/>
    </source>
</evidence>
<feature type="active site" evidence="10">
    <location>
        <position position="27"/>
    </location>
</feature>
<dbReference type="EMBL" id="UGHJ01000001">
    <property type="protein sequence ID" value="STO68294.1"/>
    <property type="molecule type" value="Genomic_DNA"/>
</dbReference>
<comment type="catalytic activity">
    <reaction evidence="10">
        <text>4-CDP-2-C-methyl-D-erythritol + ATP = 4-CDP-2-C-methyl-D-erythritol 2-phosphate + ADP + H(+)</text>
        <dbReference type="Rhea" id="RHEA:18437"/>
        <dbReference type="ChEBI" id="CHEBI:15378"/>
        <dbReference type="ChEBI" id="CHEBI:30616"/>
        <dbReference type="ChEBI" id="CHEBI:57823"/>
        <dbReference type="ChEBI" id="CHEBI:57919"/>
        <dbReference type="ChEBI" id="CHEBI:456216"/>
        <dbReference type="EC" id="2.7.1.148"/>
    </reaction>
</comment>
<dbReference type="GO" id="GO:0005524">
    <property type="term" value="F:ATP binding"/>
    <property type="evidence" value="ECO:0007669"/>
    <property type="project" value="UniProtKB-UniRule"/>
</dbReference>
<dbReference type="OrthoDB" id="9809438at2"/>
<sequence length="306" mass="34126">MKNYQFSTALLSSKQQGKKWRFPCPAKLNLFLYINAQRPDGYHELQTLFQFLDFGDWLSIDVRSDGEIILTPEIPHLKTEDNLIYRAAKLLQQKTGCTLGADLHLDKILPMGGGVGGGSSNAATTLVALNYLWNTQLSLSELAELGLQLGADVPIFVHGQAAFAEGVGEKLTFCQPPEKWFLVLKPETSISTAVVFKDPNLPRNTAKRSLKELLTTKYENDCEKVVLNHYSEVEEVLSWLLKYALARLTGTGACVFAEFDNEQAAQSAFLDKPEKYFGFVAQGKNISPLHQMLKYLSQQEQNSLSS</sequence>
<dbReference type="UniPathway" id="UPA00056">
    <property type="reaction ID" value="UER00094"/>
</dbReference>
<protein>
    <recommendedName>
        <fullName evidence="3 10">4-diphosphocytidyl-2-C-methyl-D-erythritol kinase</fullName>
        <shortName evidence="10">CMK</shortName>
        <ecNumber evidence="2 10">2.7.1.148</ecNumber>
    </recommendedName>
    <alternativeName>
        <fullName evidence="9 10">4-(cytidine-5'-diphospho)-2-C-methyl-D-erythritol kinase</fullName>
    </alternativeName>
</protein>
<dbReference type="Pfam" id="PF00288">
    <property type="entry name" value="GHMP_kinases_N"/>
    <property type="match status" value="1"/>
</dbReference>
<dbReference type="SUPFAM" id="SSF54211">
    <property type="entry name" value="Ribosomal protein S5 domain 2-like"/>
    <property type="match status" value="1"/>
</dbReference>
<dbReference type="Proteomes" id="UP000254329">
    <property type="component" value="Unassembled WGS sequence"/>
</dbReference>
<dbReference type="Pfam" id="PF08544">
    <property type="entry name" value="GHMP_kinases_C"/>
    <property type="match status" value="1"/>
</dbReference>
<name>A0A1V4B0Q4_9PAST</name>
<reference evidence="15 16" key="1">
    <citation type="submission" date="2018-06" db="EMBL/GenBank/DDBJ databases">
        <authorList>
            <consortium name="Pathogen Informatics"/>
            <person name="Doyle S."/>
        </authorList>
    </citation>
    <scope>NUCLEOTIDE SEQUENCE [LARGE SCALE GENOMIC DNA]</scope>
    <source>
        <strain evidence="13 15">NCTC1659</strain>
        <strain evidence="14 16">NCTC8540</strain>
    </source>
</reference>
<dbReference type="InterPro" id="IPR004424">
    <property type="entry name" value="IspE"/>
</dbReference>
<dbReference type="InterPro" id="IPR020568">
    <property type="entry name" value="Ribosomal_Su5_D2-typ_SF"/>
</dbReference>
<dbReference type="GO" id="GO:0019288">
    <property type="term" value="P:isopentenyl diphosphate biosynthetic process, methylerythritol 4-phosphate pathway"/>
    <property type="evidence" value="ECO:0007669"/>
    <property type="project" value="UniProtKB-UniRule"/>
</dbReference>
<evidence type="ECO:0000256" key="3">
    <source>
        <dbReference type="ARBA" id="ARBA00017473"/>
    </source>
</evidence>
<evidence type="ECO:0000313" key="16">
    <source>
        <dbReference type="Proteomes" id="UP000254496"/>
    </source>
</evidence>
<dbReference type="Gene3D" id="3.30.70.890">
    <property type="entry name" value="GHMP kinase, C-terminal domain"/>
    <property type="match status" value="1"/>
</dbReference>
<evidence type="ECO:0000256" key="1">
    <source>
        <dbReference type="ARBA" id="ARBA00009684"/>
    </source>
</evidence>
<dbReference type="Gene3D" id="3.30.230.10">
    <property type="match status" value="1"/>
</dbReference>
<evidence type="ECO:0000256" key="10">
    <source>
        <dbReference type="HAMAP-Rule" id="MF_00061"/>
    </source>
</evidence>
<accession>A0A1V4B0Q4</accession>
<organism evidence="13 15">
    <name type="scientific">Canicola haemoglobinophilus</name>
    <dbReference type="NCBI Taxonomy" id="733"/>
    <lineage>
        <taxon>Bacteria</taxon>
        <taxon>Pseudomonadati</taxon>
        <taxon>Pseudomonadota</taxon>
        <taxon>Gammaproteobacteria</taxon>
        <taxon>Pasteurellales</taxon>
        <taxon>Pasteurellaceae</taxon>
        <taxon>Canicola</taxon>
    </lineage>
</organism>
<evidence type="ECO:0000259" key="11">
    <source>
        <dbReference type="Pfam" id="PF00288"/>
    </source>
</evidence>
<dbReference type="FunFam" id="3.30.230.10:FF:000022">
    <property type="entry name" value="4-diphosphocytidyl-2-C-methyl-D-erythritol kinase"/>
    <property type="match status" value="1"/>
</dbReference>
<feature type="active site" evidence="10">
    <location>
        <position position="152"/>
    </location>
</feature>
<dbReference type="PIRSF" id="PIRSF010376">
    <property type="entry name" value="IspE"/>
    <property type="match status" value="1"/>
</dbReference>
<feature type="domain" description="GHMP kinase N-terminal" evidence="11">
    <location>
        <begin position="82"/>
        <end position="160"/>
    </location>
</feature>
<evidence type="ECO:0000313" key="13">
    <source>
        <dbReference type="EMBL" id="STO60808.1"/>
    </source>
</evidence>
<dbReference type="PANTHER" id="PTHR43527">
    <property type="entry name" value="4-DIPHOSPHOCYTIDYL-2-C-METHYL-D-ERYTHRITOL KINASE, CHLOROPLASTIC"/>
    <property type="match status" value="1"/>
</dbReference>
<evidence type="ECO:0000256" key="5">
    <source>
        <dbReference type="ARBA" id="ARBA00022741"/>
    </source>
</evidence>
<keyword evidence="5 10" id="KW-0547">Nucleotide-binding</keyword>
<dbReference type="SUPFAM" id="SSF55060">
    <property type="entry name" value="GHMP Kinase, C-terminal domain"/>
    <property type="match status" value="1"/>
</dbReference>
<dbReference type="InterPro" id="IPR014721">
    <property type="entry name" value="Ribsml_uS5_D2-typ_fold_subgr"/>
</dbReference>
<evidence type="ECO:0000259" key="12">
    <source>
        <dbReference type="Pfam" id="PF08544"/>
    </source>
</evidence>
<feature type="domain" description="GHMP kinase C-terminal" evidence="12">
    <location>
        <begin position="208"/>
        <end position="268"/>
    </location>
</feature>
<keyword evidence="6 10" id="KW-0418">Kinase</keyword>
<comment type="pathway">
    <text evidence="10">Isoprenoid biosynthesis; isopentenyl diphosphate biosynthesis via DXP pathway; isopentenyl diphosphate from 1-deoxy-D-xylulose 5-phosphate: step 3/6.</text>
</comment>
<dbReference type="PANTHER" id="PTHR43527:SF2">
    <property type="entry name" value="4-DIPHOSPHOCYTIDYL-2-C-METHYL-D-ERYTHRITOL KINASE, CHLOROPLASTIC"/>
    <property type="match status" value="1"/>
</dbReference>
<dbReference type="GO" id="GO:0016114">
    <property type="term" value="P:terpenoid biosynthetic process"/>
    <property type="evidence" value="ECO:0007669"/>
    <property type="project" value="UniProtKB-UniRule"/>
</dbReference>
<gene>
    <name evidence="13" type="primary">ipk</name>
    <name evidence="10" type="synonym">ispE</name>
    <name evidence="13" type="ORF">NCTC1659_02109</name>
    <name evidence="14" type="ORF">NCTC8540_00783</name>
</gene>
<evidence type="ECO:0000256" key="8">
    <source>
        <dbReference type="ARBA" id="ARBA00023229"/>
    </source>
</evidence>
<evidence type="ECO:0000313" key="15">
    <source>
        <dbReference type="Proteomes" id="UP000254329"/>
    </source>
</evidence>
<dbReference type="HAMAP" id="MF_00061">
    <property type="entry name" value="IspE"/>
    <property type="match status" value="1"/>
</dbReference>
<comment type="similarity">
    <text evidence="1 10">Belongs to the GHMP kinase family. IspE subfamily.</text>
</comment>
<dbReference type="InterPro" id="IPR036554">
    <property type="entry name" value="GHMP_kinase_C_sf"/>
</dbReference>
<evidence type="ECO:0000256" key="6">
    <source>
        <dbReference type="ARBA" id="ARBA00022777"/>
    </source>
</evidence>
<dbReference type="InterPro" id="IPR013750">
    <property type="entry name" value="GHMP_kinase_C_dom"/>
</dbReference>
<dbReference type="Proteomes" id="UP000254496">
    <property type="component" value="Unassembled WGS sequence"/>
</dbReference>